<keyword evidence="13" id="KW-0812">Transmembrane</keyword>
<evidence type="ECO:0000256" key="9">
    <source>
        <dbReference type="ARBA" id="ARBA00023002"/>
    </source>
</evidence>
<dbReference type="OrthoDB" id="2789670at2759"/>
<comment type="similarity">
    <text evidence="4">Belongs to the cytochrome P450 family.</text>
</comment>
<proteinExistence type="inferred from homology"/>
<keyword evidence="10" id="KW-0408">Iron</keyword>
<keyword evidence="8" id="KW-0492">Microsome</keyword>
<evidence type="ECO:0000256" key="4">
    <source>
        <dbReference type="ARBA" id="ARBA00010617"/>
    </source>
</evidence>
<dbReference type="GO" id="GO:0004497">
    <property type="term" value="F:monooxygenase activity"/>
    <property type="evidence" value="ECO:0007669"/>
    <property type="project" value="UniProtKB-KW"/>
</dbReference>
<dbReference type="EMBL" id="CVRI01000047">
    <property type="protein sequence ID" value="CRK98095.1"/>
    <property type="molecule type" value="Genomic_DNA"/>
</dbReference>
<keyword evidence="5" id="KW-0349">Heme</keyword>
<sequence length="151" mass="17652">MENLFGLSLLSQFLVTISFMLIAFIFWIYRRQSYFENHYIPYVNSIPLLGSLTDSLFGKVSFYDDILGVCNQPKVKGKPFFGIFLFHMPTVMVNEPEIIKRILVKDFQSFSNRYTTTDIHDYLGYNQLFSLKNSLWKKMRGKLSPFSAVES</sequence>
<dbReference type="PANTHER" id="PTHR24292">
    <property type="entry name" value="CYTOCHROME P450"/>
    <property type="match status" value="1"/>
</dbReference>
<protein>
    <submittedName>
        <fullName evidence="14">CLUMA_CG011463, isoform A</fullName>
    </submittedName>
</protein>
<organism evidence="14 15">
    <name type="scientific">Clunio marinus</name>
    <dbReference type="NCBI Taxonomy" id="568069"/>
    <lineage>
        <taxon>Eukaryota</taxon>
        <taxon>Metazoa</taxon>
        <taxon>Ecdysozoa</taxon>
        <taxon>Arthropoda</taxon>
        <taxon>Hexapoda</taxon>
        <taxon>Insecta</taxon>
        <taxon>Pterygota</taxon>
        <taxon>Neoptera</taxon>
        <taxon>Endopterygota</taxon>
        <taxon>Diptera</taxon>
        <taxon>Nematocera</taxon>
        <taxon>Chironomoidea</taxon>
        <taxon>Chironomidae</taxon>
        <taxon>Clunio</taxon>
    </lineage>
</organism>
<evidence type="ECO:0000256" key="5">
    <source>
        <dbReference type="ARBA" id="ARBA00022617"/>
    </source>
</evidence>
<accession>A0A1J1ICT6</accession>
<evidence type="ECO:0000256" key="1">
    <source>
        <dbReference type="ARBA" id="ARBA00001971"/>
    </source>
</evidence>
<comment type="cofactor">
    <cofactor evidence="1">
        <name>heme</name>
        <dbReference type="ChEBI" id="CHEBI:30413"/>
    </cofactor>
</comment>
<comment type="subcellular location">
    <subcellularLocation>
        <location evidence="3">Endoplasmic reticulum membrane</location>
        <topology evidence="3">Peripheral membrane protein</topology>
    </subcellularLocation>
    <subcellularLocation>
        <location evidence="2">Microsome membrane</location>
        <topology evidence="2">Peripheral membrane protein</topology>
    </subcellularLocation>
</comment>
<evidence type="ECO:0000256" key="11">
    <source>
        <dbReference type="ARBA" id="ARBA00023033"/>
    </source>
</evidence>
<dbReference type="SUPFAM" id="SSF48264">
    <property type="entry name" value="Cytochrome P450"/>
    <property type="match status" value="1"/>
</dbReference>
<dbReference type="Pfam" id="PF00067">
    <property type="entry name" value="p450"/>
    <property type="match status" value="1"/>
</dbReference>
<evidence type="ECO:0000313" key="15">
    <source>
        <dbReference type="Proteomes" id="UP000183832"/>
    </source>
</evidence>
<evidence type="ECO:0000256" key="3">
    <source>
        <dbReference type="ARBA" id="ARBA00004406"/>
    </source>
</evidence>
<dbReference type="GO" id="GO:0005789">
    <property type="term" value="C:endoplasmic reticulum membrane"/>
    <property type="evidence" value="ECO:0007669"/>
    <property type="project" value="UniProtKB-SubCell"/>
</dbReference>
<dbReference type="InterPro" id="IPR001128">
    <property type="entry name" value="Cyt_P450"/>
</dbReference>
<dbReference type="InterPro" id="IPR036396">
    <property type="entry name" value="Cyt_P450_sf"/>
</dbReference>
<keyword evidence="13" id="KW-1133">Transmembrane helix</keyword>
<keyword evidence="15" id="KW-1185">Reference proteome</keyword>
<evidence type="ECO:0000256" key="8">
    <source>
        <dbReference type="ARBA" id="ARBA00022848"/>
    </source>
</evidence>
<reference evidence="14 15" key="1">
    <citation type="submission" date="2015-04" db="EMBL/GenBank/DDBJ databases">
        <authorList>
            <person name="Syromyatnikov M.Y."/>
            <person name="Popov V.N."/>
        </authorList>
    </citation>
    <scope>NUCLEOTIDE SEQUENCE [LARGE SCALE GENOMIC DNA]</scope>
</reference>
<evidence type="ECO:0000256" key="13">
    <source>
        <dbReference type="SAM" id="Phobius"/>
    </source>
</evidence>
<dbReference type="STRING" id="568069.A0A1J1ICT6"/>
<dbReference type="GO" id="GO:0005506">
    <property type="term" value="F:iron ion binding"/>
    <property type="evidence" value="ECO:0007669"/>
    <property type="project" value="InterPro"/>
</dbReference>
<evidence type="ECO:0000313" key="14">
    <source>
        <dbReference type="EMBL" id="CRK98095.1"/>
    </source>
</evidence>
<evidence type="ECO:0000256" key="6">
    <source>
        <dbReference type="ARBA" id="ARBA00022723"/>
    </source>
</evidence>
<keyword evidence="6" id="KW-0479">Metal-binding</keyword>
<gene>
    <name evidence="14" type="ORF">CLUMA_CG011463</name>
</gene>
<dbReference type="PANTHER" id="PTHR24292:SF45">
    <property type="entry name" value="CYTOCHROME P450 6G1-RELATED"/>
    <property type="match status" value="1"/>
</dbReference>
<keyword evidence="7" id="KW-0256">Endoplasmic reticulum</keyword>
<keyword evidence="12 13" id="KW-0472">Membrane</keyword>
<dbReference type="InterPro" id="IPR050476">
    <property type="entry name" value="Insect_CytP450_Detox"/>
</dbReference>
<dbReference type="GO" id="GO:0016705">
    <property type="term" value="F:oxidoreductase activity, acting on paired donors, with incorporation or reduction of molecular oxygen"/>
    <property type="evidence" value="ECO:0007669"/>
    <property type="project" value="InterPro"/>
</dbReference>
<name>A0A1J1ICT6_9DIPT</name>
<dbReference type="Gene3D" id="1.10.630.10">
    <property type="entry name" value="Cytochrome P450"/>
    <property type="match status" value="1"/>
</dbReference>
<evidence type="ECO:0000256" key="2">
    <source>
        <dbReference type="ARBA" id="ARBA00004174"/>
    </source>
</evidence>
<keyword evidence="11" id="KW-0503">Monooxygenase</keyword>
<dbReference type="AlphaFoldDB" id="A0A1J1ICT6"/>
<keyword evidence="9" id="KW-0560">Oxidoreductase</keyword>
<dbReference type="GO" id="GO:0020037">
    <property type="term" value="F:heme binding"/>
    <property type="evidence" value="ECO:0007669"/>
    <property type="project" value="InterPro"/>
</dbReference>
<evidence type="ECO:0000256" key="12">
    <source>
        <dbReference type="ARBA" id="ARBA00023136"/>
    </source>
</evidence>
<evidence type="ECO:0000256" key="7">
    <source>
        <dbReference type="ARBA" id="ARBA00022824"/>
    </source>
</evidence>
<feature type="transmembrane region" description="Helical" evidence="13">
    <location>
        <begin position="6"/>
        <end position="29"/>
    </location>
</feature>
<dbReference type="Proteomes" id="UP000183832">
    <property type="component" value="Unassembled WGS sequence"/>
</dbReference>
<evidence type="ECO:0000256" key="10">
    <source>
        <dbReference type="ARBA" id="ARBA00023004"/>
    </source>
</evidence>